<comment type="caution">
    <text evidence="1">The sequence shown here is derived from an EMBL/GenBank/DDBJ whole genome shotgun (WGS) entry which is preliminary data.</text>
</comment>
<reference evidence="1 2" key="1">
    <citation type="submission" date="2019-01" db="EMBL/GenBank/DDBJ databases">
        <title>Draft genome sequence of Psathyrella aberdarensis IHI B618.</title>
        <authorList>
            <person name="Buettner E."/>
            <person name="Kellner H."/>
        </authorList>
    </citation>
    <scope>NUCLEOTIDE SEQUENCE [LARGE SCALE GENOMIC DNA]</scope>
    <source>
        <strain evidence="1 2">IHI B618</strain>
    </source>
</reference>
<evidence type="ECO:0000313" key="1">
    <source>
        <dbReference type="EMBL" id="RXW15203.1"/>
    </source>
</evidence>
<organism evidence="1 2">
    <name type="scientific">Candolleomyces aberdarensis</name>
    <dbReference type="NCBI Taxonomy" id="2316362"/>
    <lineage>
        <taxon>Eukaryota</taxon>
        <taxon>Fungi</taxon>
        <taxon>Dikarya</taxon>
        <taxon>Basidiomycota</taxon>
        <taxon>Agaricomycotina</taxon>
        <taxon>Agaricomycetes</taxon>
        <taxon>Agaricomycetidae</taxon>
        <taxon>Agaricales</taxon>
        <taxon>Agaricineae</taxon>
        <taxon>Psathyrellaceae</taxon>
        <taxon>Candolleomyces</taxon>
    </lineage>
</organism>
<evidence type="ECO:0000313" key="2">
    <source>
        <dbReference type="Proteomes" id="UP000290288"/>
    </source>
</evidence>
<sequence>MSKDEIMHFPESSEVLDIVLHALHNSRCTCPTPSIDVFEMALQRMPRYGISPADHVRPGTFIFKCIVSHAPDSPLAAYTLAAQCGLHDLAVECSPYMLNVPVADITEDAAERMGPIYIKSALLLHTKYHRQLRDAAGRPPDPHPPLPHCEPEKQRDLLRDWIGTVGGLLMETVPGMPIATASTLRVTLTN</sequence>
<name>A0A4Q2D6V7_9AGAR</name>
<dbReference type="STRING" id="2316362.A0A4Q2D6V7"/>
<proteinExistence type="predicted"/>
<dbReference type="OrthoDB" id="3265815at2759"/>
<dbReference type="Proteomes" id="UP000290288">
    <property type="component" value="Unassembled WGS sequence"/>
</dbReference>
<keyword evidence="2" id="KW-1185">Reference proteome</keyword>
<protein>
    <submittedName>
        <fullName evidence="1">Uncharacterized protein</fullName>
    </submittedName>
</protein>
<dbReference type="EMBL" id="SDEE01000582">
    <property type="protein sequence ID" value="RXW15203.1"/>
    <property type="molecule type" value="Genomic_DNA"/>
</dbReference>
<accession>A0A4Q2D6V7</accession>
<gene>
    <name evidence="1" type="ORF">EST38_g10647</name>
</gene>
<dbReference type="AlphaFoldDB" id="A0A4Q2D6V7"/>